<dbReference type="WBParaSite" id="Hba_21626">
    <property type="protein sequence ID" value="Hba_21626"/>
    <property type="gene ID" value="Hba_21626"/>
</dbReference>
<sequence length="60" mass="6857">MWFGFVFLIDLDWTLTSMLSTWPSDDSGFFIENIVKEYGSNVSSISSSKNLSEVCHKYVP</sequence>
<keyword evidence="1" id="KW-0732">Signal</keyword>
<evidence type="ECO:0000313" key="3">
    <source>
        <dbReference type="WBParaSite" id="Hba_21626"/>
    </source>
</evidence>
<evidence type="ECO:0000256" key="1">
    <source>
        <dbReference type="SAM" id="SignalP"/>
    </source>
</evidence>
<name>A0A1I7XVM6_HETBA</name>
<accession>A0A1I7XVM6</accession>
<dbReference type="AlphaFoldDB" id="A0A1I7XVM6"/>
<feature type="signal peptide" evidence="1">
    <location>
        <begin position="1"/>
        <end position="16"/>
    </location>
</feature>
<proteinExistence type="predicted"/>
<keyword evidence="2" id="KW-1185">Reference proteome</keyword>
<feature type="chain" id="PRO_5009311537" evidence="1">
    <location>
        <begin position="17"/>
        <end position="60"/>
    </location>
</feature>
<protein>
    <submittedName>
        <fullName evidence="3">Secreted protein</fullName>
    </submittedName>
</protein>
<organism evidence="2 3">
    <name type="scientific">Heterorhabditis bacteriophora</name>
    <name type="common">Entomopathogenic nematode worm</name>
    <dbReference type="NCBI Taxonomy" id="37862"/>
    <lineage>
        <taxon>Eukaryota</taxon>
        <taxon>Metazoa</taxon>
        <taxon>Ecdysozoa</taxon>
        <taxon>Nematoda</taxon>
        <taxon>Chromadorea</taxon>
        <taxon>Rhabditida</taxon>
        <taxon>Rhabditina</taxon>
        <taxon>Rhabditomorpha</taxon>
        <taxon>Strongyloidea</taxon>
        <taxon>Heterorhabditidae</taxon>
        <taxon>Heterorhabditis</taxon>
    </lineage>
</organism>
<reference evidence="3" key="1">
    <citation type="submission" date="2016-11" db="UniProtKB">
        <authorList>
            <consortium name="WormBaseParasite"/>
        </authorList>
    </citation>
    <scope>IDENTIFICATION</scope>
</reference>
<dbReference type="Proteomes" id="UP000095283">
    <property type="component" value="Unplaced"/>
</dbReference>
<evidence type="ECO:0000313" key="2">
    <source>
        <dbReference type="Proteomes" id="UP000095283"/>
    </source>
</evidence>